<name>A0A2V3WLI1_9BACI</name>
<evidence type="ECO:0000313" key="3">
    <source>
        <dbReference type="Proteomes" id="UP000247978"/>
    </source>
</evidence>
<feature type="transmembrane region" description="Helical" evidence="1">
    <location>
        <begin position="87"/>
        <end position="109"/>
    </location>
</feature>
<protein>
    <submittedName>
        <fullName evidence="2">Uncharacterized protein</fullName>
    </submittedName>
</protein>
<dbReference type="Proteomes" id="UP000247978">
    <property type="component" value="Unassembled WGS sequence"/>
</dbReference>
<evidence type="ECO:0000256" key="1">
    <source>
        <dbReference type="SAM" id="Phobius"/>
    </source>
</evidence>
<sequence>MSEQLKGSIYYLSSEIRYSLSVFWSILLSLLALSIFIDLLFKETNVVFTLAFPVYIYSAIAGQILVKSGVPYLIKMGSTRKNVFISFAVHFLGLAMVNAIIANTTYLIVQLIYKVVGVNEGTAILNTQPPPFGLNLFQDTWFTRFVIDSSICFILLVCSFILGLIFYRYGLIGGFSTIGVLLLLLIFGISNGWLIKLFLPIFADFNLSFFFQLFLFSILLYLFSYLLLRKFTIKG</sequence>
<accession>A0A2V3WLI1</accession>
<feature type="transmembrane region" description="Helical" evidence="1">
    <location>
        <begin position="179"/>
        <end position="203"/>
    </location>
</feature>
<feature type="transmembrane region" description="Helical" evidence="1">
    <location>
        <begin position="21"/>
        <end position="41"/>
    </location>
</feature>
<dbReference type="AlphaFoldDB" id="A0A2V3WLI1"/>
<keyword evidence="1" id="KW-1133">Transmembrane helix</keyword>
<evidence type="ECO:0000313" key="2">
    <source>
        <dbReference type="EMBL" id="PXW89599.1"/>
    </source>
</evidence>
<comment type="caution">
    <text evidence="2">The sequence shown here is derived from an EMBL/GenBank/DDBJ whole genome shotgun (WGS) entry which is preliminary data.</text>
</comment>
<reference evidence="2 3" key="1">
    <citation type="submission" date="2018-05" db="EMBL/GenBank/DDBJ databases">
        <title>Genomic Encyclopedia of Type Strains, Phase IV (KMG-IV): sequencing the most valuable type-strain genomes for metagenomic binning, comparative biology and taxonomic classification.</title>
        <authorList>
            <person name="Goeker M."/>
        </authorList>
    </citation>
    <scope>NUCLEOTIDE SEQUENCE [LARGE SCALE GENOMIC DNA]</scope>
    <source>
        <strain evidence="2 3">DSM 28556</strain>
    </source>
</reference>
<dbReference type="EMBL" id="QJJQ01000002">
    <property type="protein sequence ID" value="PXW89599.1"/>
    <property type="molecule type" value="Genomic_DNA"/>
</dbReference>
<proteinExistence type="predicted"/>
<organism evidence="2 3">
    <name type="scientific">Pseudogracilibacillus auburnensis</name>
    <dbReference type="NCBI Taxonomy" id="1494959"/>
    <lineage>
        <taxon>Bacteria</taxon>
        <taxon>Bacillati</taxon>
        <taxon>Bacillota</taxon>
        <taxon>Bacilli</taxon>
        <taxon>Bacillales</taxon>
        <taxon>Bacillaceae</taxon>
        <taxon>Pseudogracilibacillus</taxon>
    </lineage>
</organism>
<keyword evidence="1" id="KW-0812">Transmembrane</keyword>
<gene>
    <name evidence="2" type="ORF">DFR56_102377</name>
</gene>
<keyword evidence="1" id="KW-0472">Membrane</keyword>
<dbReference type="OrthoDB" id="2453726at2"/>
<keyword evidence="3" id="KW-1185">Reference proteome</keyword>
<dbReference type="RefSeq" id="WP_110394305.1">
    <property type="nucleotide sequence ID" value="NZ_JADIJL010000001.1"/>
</dbReference>
<feature type="transmembrane region" description="Helical" evidence="1">
    <location>
        <begin position="209"/>
        <end position="228"/>
    </location>
</feature>
<feature type="transmembrane region" description="Helical" evidence="1">
    <location>
        <begin position="141"/>
        <end position="167"/>
    </location>
</feature>
<feature type="transmembrane region" description="Helical" evidence="1">
    <location>
        <begin position="47"/>
        <end position="66"/>
    </location>
</feature>